<dbReference type="Gene3D" id="3.40.50.1010">
    <property type="entry name" value="5'-nuclease"/>
    <property type="match status" value="1"/>
</dbReference>
<reference evidence="3" key="1">
    <citation type="journal article" date="2019" name="Int. J. Syst. Evol. Microbiol.">
        <title>The Global Catalogue of Microorganisms (GCM) 10K type strain sequencing project: providing services to taxonomists for standard genome sequencing and annotation.</title>
        <authorList>
            <consortium name="The Broad Institute Genomics Platform"/>
            <consortium name="The Broad Institute Genome Sequencing Center for Infectious Disease"/>
            <person name="Wu L."/>
            <person name="Ma J."/>
        </authorList>
    </citation>
    <scope>NUCLEOTIDE SEQUENCE [LARGE SCALE GENOMIC DNA]</scope>
    <source>
        <strain evidence="3">KCTC 33576</strain>
    </source>
</reference>
<dbReference type="CDD" id="cd18722">
    <property type="entry name" value="PIN_NicB-like"/>
    <property type="match status" value="1"/>
</dbReference>
<evidence type="ECO:0000313" key="3">
    <source>
        <dbReference type="Proteomes" id="UP001597391"/>
    </source>
</evidence>
<comment type="caution">
    <text evidence="2">The sequence shown here is derived from an EMBL/GenBank/DDBJ whole genome shotgun (WGS) entry which is preliminary data.</text>
</comment>
<feature type="domain" description="NYN" evidence="1">
    <location>
        <begin position="5"/>
        <end position="151"/>
    </location>
</feature>
<evidence type="ECO:0000313" key="2">
    <source>
        <dbReference type="EMBL" id="MFD2839672.1"/>
    </source>
</evidence>
<dbReference type="Pfam" id="PF01936">
    <property type="entry name" value="NYN"/>
    <property type="match status" value="1"/>
</dbReference>
<keyword evidence="3" id="KW-1185">Reference proteome</keyword>
<protein>
    <submittedName>
        <fullName evidence="2">NYN domain-containing protein</fullName>
    </submittedName>
</protein>
<dbReference type="RefSeq" id="WP_377465177.1">
    <property type="nucleotide sequence ID" value="NZ_JBHUOP010000001.1"/>
</dbReference>
<name>A0ABW5XCU2_9MICO</name>
<dbReference type="InterPro" id="IPR021139">
    <property type="entry name" value="NYN"/>
</dbReference>
<accession>A0ABW5XCU2</accession>
<dbReference type="Proteomes" id="UP001597391">
    <property type="component" value="Unassembled WGS sequence"/>
</dbReference>
<gene>
    <name evidence="2" type="ORF">ACFSYH_03710</name>
</gene>
<organism evidence="2 3">
    <name type="scientific">Populibacterium corticicola</name>
    <dbReference type="NCBI Taxonomy" id="1812826"/>
    <lineage>
        <taxon>Bacteria</taxon>
        <taxon>Bacillati</taxon>
        <taxon>Actinomycetota</taxon>
        <taxon>Actinomycetes</taxon>
        <taxon>Micrococcales</taxon>
        <taxon>Jonesiaceae</taxon>
        <taxon>Populibacterium</taxon>
    </lineage>
</organism>
<proteinExistence type="predicted"/>
<dbReference type="EMBL" id="JBHUOP010000001">
    <property type="protein sequence ID" value="MFD2839672.1"/>
    <property type="molecule type" value="Genomic_DNA"/>
</dbReference>
<sequence length="360" mass="39039">MINQTAIFVDAGFLLSAGGHRVADTTFRNAVKVQYSTLIKGLTREVKVHSGTTNLRTYWYDASRDGLLTDEQKKIAMIPDVKVRLGRLNYFGEQKGVDLRLALDLVGLARTGSVRTAYLISGDDDLTEAVEEAQSLGLKVVLLGIPDESARLGYSSVADHLAVTVDSIMSIPEDLLNSTFTRTYTADDERAKTASAIASAEVRPAPEVVAVEASEEPIVESASAVPKPGVPNPAKIASRLAQTTTQSAPAQQAEVAALVYSSHTGMTSEGMSGYVGATAHEQEVIETARRIGTSVARTWYNSTTQAELSEIIADRPLLPPDIDRVLLKDCAQAIGEQDTYLQSVRRTLRWAFWEEIDLLQ</sequence>
<evidence type="ECO:0000259" key="1">
    <source>
        <dbReference type="Pfam" id="PF01936"/>
    </source>
</evidence>